<dbReference type="RefSeq" id="WP_129185916.1">
    <property type="nucleotide sequence ID" value="NZ_JAGIOG010000001.1"/>
</dbReference>
<reference evidence="2" key="1">
    <citation type="submission" date="2019-09" db="EMBL/GenBank/DDBJ databases">
        <authorList>
            <person name="Li J."/>
        </authorList>
    </citation>
    <scope>NUCLEOTIDE SEQUENCE [LARGE SCALE GENOMIC DNA]</scope>
    <source>
        <strain evidence="2">NRBC 14897</strain>
    </source>
</reference>
<proteinExistence type="predicted"/>
<dbReference type="AlphaFoldDB" id="A0A641AGQ4"/>
<organism evidence="2 3">
    <name type="scientific">Aeromicrobium fastidiosum</name>
    <dbReference type="NCBI Taxonomy" id="52699"/>
    <lineage>
        <taxon>Bacteria</taxon>
        <taxon>Bacillati</taxon>
        <taxon>Actinomycetota</taxon>
        <taxon>Actinomycetes</taxon>
        <taxon>Propionibacteriales</taxon>
        <taxon>Nocardioidaceae</taxon>
        <taxon>Aeromicrobium</taxon>
    </lineage>
</organism>
<name>A0A641AGQ4_9ACTN</name>
<dbReference type="OrthoDB" id="3783044at2"/>
<dbReference type="PROSITE" id="PS51257">
    <property type="entry name" value="PROKAR_LIPOPROTEIN"/>
    <property type="match status" value="1"/>
</dbReference>
<protein>
    <recommendedName>
        <fullName evidence="4">DUF4352 domain-containing protein</fullName>
    </recommendedName>
</protein>
<evidence type="ECO:0000256" key="1">
    <source>
        <dbReference type="SAM" id="SignalP"/>
    </source>
</evidence>
<comment type="caution">
    <text evidence="2">The sequence shown here is derived from an EMBL/GenBank/DDBJ whole genome shotgun (WGS) entry which is preliminary data.</text>
</comment>
<evidence type="ECO:0000313" key="3">
    <source>
        <dbReference type="Proteomes" id="UP001515100"/>
    </source>
</evidence>
<evidence type="ECO:0008006" key="4">
    <source>
        <dbReference type="Google" id="ProtNLM"/>
    </source>
</evidence>
<keyword evidence="3" id="KW-1185">Reference proteome</keyword>
<evidence type="ECO:0000313" key="2">
    <source>
        <dbReference type="EMBL" id="KAA1372447.1"/>
    </source>
</evidence>
<feature type="chain" id="PRO_5039310907" description="DUF4352 domain-containing protein" evidence="1">
    <location>
        <begin position="25"/>
        <end position="201"/>
    </location>
</feature>
<sequence length="201" mass="20273">MRPLTTGAGRAAALGVLCSVLLLAGCSGSEPAPRASAATSATPREVEPPAGVTLTAGGTALKVGQPASVVHRVGDSAASVVTVTVTGATKGSIDDFRYFSLDDASKASTPYYVKVAVKNEGPGGLGGAALPMFARDGAGTDIPANDIVGTFEPCPVRTLPESFLPGATAELCLVYLVPEGRKLRSVTLQTGTPEDAITWTS</sequence>
<dbReference type="Proteomes" id="UP001515100">
    <property type="component" value="Unassembled WGS sequence"/>
</dbReference>
<keyword evidence="1" id="KW-0732">Signal</keyword>
<dbReference type="EMBL" id="SDPP02000007">
    <property type="protein sequence ID" value="KAA1372447.1"/>
    <property type="molecule type" value="Genomic_DNA"/>
</dbReference>
<accession>A0A641AGQ4</accession>
<feature type="signal peptide" evidence="1">
    <location>
        <begin position="1"/>
        <end position="24"/>
    </location>
</feature>
<gene>
    <name evidence="2" type="ORF">ESP62_018770</name>
</gene>